<accession>A0A086M137</accession>
<proteinExistence type="predicted"/>
<dbReference type="EMBL" id="AFYV02001232">
    <property type="protein sequence ID" value="KFG62605.1"/>
    <property type="molecule type" value="Genomic_DNA"/>
</dbReference>
<gene>
    <name evidence="3" type="ORF">TGRUB_288890C</name>
</gene>
<protein>
    <submittedName>
        <fullName evidence="3">Uncharacterized protein</fullName>
    </submittedName>
</protein>
<feature type="signal peptide" evidence="2">
    <location>
        <begin position="1"/>
        <end position="22"/>
    </location>
</feature>
<name>A0A086M137_TOXGO</name>
<sequence>LHFNVQRTALCFLALVRAAVFASPTMILESSPLTSILPREGCSVSTLLLGEIAAECVLARGGDEQRESSENGVSRSIETDPLEGGSDFLGVSEEVSCGLRLLYSMLDFSNFYSNTLEAFACEQVKNRRSFQ</sequence>
<evidence type="ECO:0000313" key="4">
    <source>
        <dbReference type="Proteomes" id="UP000028834"/>
    </source>
</evidence>
<organism evidence="3 4">
    <name type="scientific">Toxoplasma gondii RUB</name>
    <dbReference type="NCBI Taxonomy" id="935652"/>
    <lineage>
        <taxon>Eukaryota</taxon>
        <taxon>Sar</taxon>
        <taxon>Alveolata</taxon>
        <taxon>Apicomplexa</taxon>
        <taxon>Conoidasida</taxon>
        <taxon>Coccidia</taxon>
        <taxon>Eucoccidiorida</taxon>
        <taxon>Eimeriorina</taxon>
        <taxon>Sarcocystidae</taxon>
        <taxon>Toxoplasma</taxon>
    </lineage>
</organism>
<feature type="non-terminal residue" evidence="3">
    <location>
        <position position="1"/>
    </location>
</feature>
<dbReference type="Proteomes" id="UP000028834">
    <property type="component" value="Unassembled WGS sequence"/>
</dbReference>
<feature type="region of interest" description="Disordered" evidence="1">
    <location>
        <begin position="61"/>
        <end position="83"/>
    </location>
</feature>
<keyword evidence="2" id="KW-0732">Signal</keyword>
<dbReference type="AlphaFoldDB" id="A0A086M137"/>
<reference evidence="3 4" key="1">
    <citation type="submission" date="2014-05" db="EMBL/GenBank/DDBJ databases">
        <authorList>
            <person name="Sibley D."/>
            <person name="Venepally P."/>
            <person name="Karamycheva S."/>
            <person name="Hadjithomas M."/>
            <person name="Khan A."/>
            <person name="Brunk B."/>
            <person name="Roos D."/>
            <person name="Caler E."/>
            <person name="Lorenzi H."/>
        </authorList>
    </citation>
    <scope>NUCLEOTIDE SEQUENCE [LARGE SCALE GENOMIC DNA]</scope>
    <source>
        <strain evidence="3 4">RUB</strain>
    </source>
</reference>
<evidence type="ECO:0000313" key="3">
    <source>
        <dbReference type="EMBL" id="KFG62605.1"/>
    </source>
</evidence>
<evidence type="ECO:0000256" key="1">
    <source>
        <dbReference type="SAM" id="MobiDB-lite"/>
    </source>
</evidence>
<comment type="caution">
    <text evidence="3">The sequence shown here is derived from an EMBL/GenBank/DDBJ whole genome shotgun (WGS) entry which is preliminary data.</text>
</comment>
<feature type="chain" id="PRO_5001810807" evidence="2">
    <location>
        <begin position="23"/>
        <end position="131"/>
    </location>
</feature>
<dbReference type="VEuPathDB" id="ToxoDB:TGRUB_288890C"/>
<evidence type="ECO:0000256" key="2">
    <source>
        <dbReference type="SAM" id="SignalP"/>
    </source>
</evidence>